<name>A0ABX5F6R9_9CHRO</name>
<feature type="compositionally biased region" description="Low complexity" evidence="1">
    <location>
        <begin position="22"/>
        <end position="40"/>
    </location>
</feature>
<gene>
    <name evidence="2" type="ORF">C7B81_09900</name>
</gene>
<dbReference type="EMBL" id="PVWP01000006">
    <property type="protein sequence ID" value="PSB37259.1"/>
    <property type="molecule type" value="Genomic_DNA"/>
</dbReference>
<keyword evidence="3" id="KW-1185">Reference proteome</keyword>
<organism evidence="2 3">
    <name type="scientific">Aphanothece cf. minutissima CCALA 015</name>
    <dbReference type="NCBI Taxonomy" id="2107695"/>
    <lineage>
        <taxon>Bacteria</taxon>
        <taxon>Bacillati</taxon>
        <taxon>Cyanobacteriota</taxon>
        <taxon>Cyanophyceae</taxon>
        <taxon>Oscillatoriophycideae</taxon>
        <taxon>Chroococcales</taxon>
        <taxon>Aphanothecaceae</taxon>
        <taxon>Aphanothece</taxon>
    </lineage>
</organism>
<sequence length="170" mass="18653">MVSRQSSASNASLMLAHPAQVGSPAGGSTASPAAPLALQAEPRTDTETLIGIDEVQRSLNRSRASVYRYTNTDPRNLNPPFNPRKLNPEYRSDQKEPLVFHPHEVARFARDVLRIKEVTVEVLNSPSTATQQLLASILEELRAIRARLDGAEVPPADLHLHRHSQSRPAA</sequence>
<protein>
    <submittedName>
        <fullName evidence="2">Resolvase</fullName>
    </submittedName>
</protein>
<evidence type="ECO:0000256" key="1">
    <source>
        <dbReference type="SAM" id="MobiDB-lite"/>
    </source>
</evidence>
<proteinExistence type="predicted"/>
<feature type="region of interest" description="Disordered" evidence="1">
    <location>
        <begin position="1"/>
        <end position="44"/>
    </location>
</feature>
<dbReference type="Proteomes" id="UP000238218">
    <property type="component" value="Unassembled WGS sequence"/>
</dbReference>
<evidence type="ECO:0000313" key="2">
    <source>
        <dbReference type="EMBL" id="PSB37259.1"/>
    </source>
</evidence>
<evidence type="ECO:0000313" key="3">
    <source>
        <dbReference type="Proteomes" id="UP000238218"/>
    </source>
</evidence>
<reference evidence="2 3" key="1">
    <citation type="submission" date="2018-03" db="EMBL/GenBank/DDBJ databases">
        <title>The ancient ancestry and fast evolution of plastids.</title>
        <authorList>
            <person name="Moore K.R."/>
            <person name="Magnabosco C."/>
            <person name="Momper L."/>
            <person name="Gold D.A."/>
            <person name="Bosak T."/>
            <person name="Fournier G.P."/>
        </authorList>
    </citation>
    <scope>NUCLEOTIDE SEQUENCE [LARGE SCALE GENOMIC DNA]</scope>
    <source>
        <strain evidence="2 3">CCALA 015</strain>
    </source>
</reference>
<comment type="caution">
    <text evidence="2">The sequence shown here is derived from an EMBL/GenBank/DDBJ whole genome shotgun (WGS) entry which is preliminary data.</text>
</comment>
<feature type="compositionally biased region" description="Polar residues" evidence="1">
    <location>
        <begin position="1"/>
        <end position="12"/>
    </location>
</feature>
<accession>A0ABX5F6R9</accession>